<keyword evidence="3" id="KW-0808">Transferase</keyword>
<feature type="transmembrane region" description="Helical" evidence="7">
    <location>
        <begin position="95"/>
        <end position="113"/>
    </location>
</feature>
<keyword evidence="2" id="KW-1003">Cell membrane</keyword>
<dbReference type="EMBL" id="BAABKN010000023">
    <property type="protein sequence ID" value="GAA4749397.1"/>
    <property type="molecule type" value="Genomic_DNA"/>
</dbReference>
<protein>
    <submittedName>
        <fullName evidence="8">Glycosyltransferase family 4 protein</fullName>
    </submittedName>
</protein>
<feature type="transmembrane region" description="Helical" evidence="7">
    <location>
        <begin position="145"/>
        <end position="163"/>
    </location>
</feature>
<evidence type="ECO:0000256" key="7">
    <source>
        <dbReference type="SAM" id="Phobius"/>
    </source>
</evidence>
<evidence type="ECO:0000256" key="3">
    <source>
        <dbReference type="ARBA" id="ARBA00022679"/>
    </source>
</evidence>
<keyword evidence="4 7" id="KW-0812">Transmembrane</keyword>
<keyword evidence="9" id="KW-1185">Reference proteome</keyword>
<evidence type="ECO:0000256" key="1">
    <source>
        <dbReference type="ARBA" id="ARBA00004651"/>
    </source>
</evidence>
<feature type="transmembrane region" description="Helical" evidence="7">
    <location>
        <begin position="6"/>
        <end position="28"/>
    </location>
</feature>
<dbReference type="CDD" id="cd06854">
    <property type="entry name" value="GT_WbpL_WbcO_like"/>
    <property type="match status" value="1"/>
</dbReference>
<gene>
    <name evidence="8" type="ORF">GCM10023350_38120</name>
</gene>
<feature type="transmembrane region" description="Helical" evidence="7">
    <location>
        <begin position="297"/>
        <end position="314"/>
    </location>
</feature>
<organism evidence="8 9">
    <name type="scientific">Nocardioides endophyticus</name>
    <dbReference type="NCBI Taxonomy" id="1353775"/>
    <lineage>
        <taxon>Bacteria</taxon>
        <taxon>Bacillati</taxon>
        <taxon>Actinomycetota</taxon>
        <taxon>Actinomycetes</taxon>
        <taxon>Propionibacteriales</taxon>
        <taxon>Nocardioidaceae</taxon>
        <taxon>Nocardioides</taxon>
    </lineage>
</organism>
<proteinExistence type="predicted"/>
<evidence type="ECO:0000256" key="6">
    <source>
        <dbReference type="ARBA" id="ARBA00023136"/>
    </source>
</evidence>
<feature type="transmembrane region" description="Helical" evidence="7">
    <location>
        <begin position="66"/>
        <end position="83"/>
    </location>
</feature>
<feature type="transmembrane region" description="Helical" evidence="7">
    <location>
        <begin position="201"/>
        <end position="219"/>
    </location>
</feature>
<keyword evidence="6 7" id="KW-0472">Membrane</keyword>
<evidence type="ECO:0000313" key="8">
    <source>
        <dbReference type="EMBL" id="GAA4749397.1"/>
    </source>
</evidence>
<sequence length="323" mass="33119">MTAFLVALIASVVLVGVVTAALPLLGVMDVPNHRSSHRRPVPRGGGIALVPCMALGISVSSSWTSALAWLVGGALALGIVGLADDVRDIPAPVRLGLQLIVTAAVGVAVVRTLSDLSTAAAVATGLVGAVWLTGLVNVFNFMDGANGVAGFQAVVAGGWFAYVGSREDVTSLLVGGLVLLGAALGFLPWNYPRARVFLGDVGSYSLGLVLGALSLVTVLSTHSVLLAVAPVCVFLADTTLTLVRRAVAGKPVMTAHREHVYQRLTTVPGSPWPAVAPTATSVVCVVVAAATPLTICLVLWCLAIGTYVALPWLLDRQRAAGLR</sequence>
<keyword evidence="5 7" id="KW-1133">Transmembrane helix</keyword>
<dbReference type="InterPro" id="IPR000715">
    <property type="entry name" value="Glycosyl_transferase_4"/>
</dbReference>
<evidence type="ECO:0000256" key="4">
    <source>
        <dbReference type="ARBA" id="ARBA00022692"/>
    </source>
</evidence>
<reference evidence="9" key="1">
    <citation type="journal article" date="2019" name="Int. J. Syst. Evol. Microbiol.">
        <title>The Global Catalogue of Microorganisms (GCM) 10K type strain sequencing project: providing services to taxonomists for standard genome sequencing and annotation.</title>
        <authorList>
            <consortium name="The Broad Institute Genomics Platform"/>
            <consortium name="The Broad Institute Genome Sequencing Center for Infectious Disease"/>
            <person name="Wu L."/>
            <person name="Ma J."/>
        </authorList>
    </citation>
    <scope>NUCLEOTIDE SEQUENCE [LARGE SCALE GENOMIC DNA]</scope>
    <source>
        <strain evidence="9">JCM 18532</strain>
    </source>
</reference>
<feature type="transmembrane region" description="Helical" evidence="7">
    <location>
        <begin position="169"/>
        <end position="189"/>
    </location>
</feature>
<evidence type="ECO:0000256" key="5">
    <source>
        <dbReference type="ARBA" id="ARBA00022989"/>
    </source>
</evidence>
<dbReference type="PANTHER" id="PTHR22926">
    <property type="entry name" value="PHOSPHO-N-ACETYLMURAMOYL-PENTAPEPTIDE-TRANSFERASE"/>
    <property type="match status" value="1"/>
</dbReference>
<dbReference type="RefSeq" id="WP_345528522.1">
    <property type="nucleotide sequence ID" value="NZ_BAABKN010000023.1"/>
</dbReference>
<evidence type="ECO:0000256" key="2">
    <source>
        <dbReference type="ARBA" id="ARBA00022475"/>
    </source>
</evidence>
<name>A0ABP8Z865_9ACTN</name>
<dbReference type="PANTHER" id="PTHR22926:SF3">
    <property type="entry name" value="UNDECAPRENYL-PHOSPHATE ALPHA-N-ACETYLGLUCOSAMINYL 1-PHOSPHATE TRANSFERASE"/>
    <property type="match status" value="1"/>
</dbReference>
<dbReference type="Pfam" id="PF00953">
    <property type="entry name" value="Glycos_transf_4"/>
    <property type="match status" value="1"/>
</dbReference>
<comment type="subcellular location">
    <subcellularLocation>
        <location evidence="1">Cell membrane</location>
        <topology evidence="1">Multi-pass membrane protein</topology>
    </subcellularLocation>
</comment>
<comment type="caution">
    <text evidence="8">The sequence shown here is derived from an EMBL/GenBank/DDBJ whole genome shotgun (WGS) entry which is preliminary data.</text>
</comment>
<feature type="transmembrane region" description="Helical" evidence="7">
    <location>
        <begin position="119"/>
        <end position="138"/>
    </location>
</feature>
<dbReference type="Proteomes" id="UP001499882">
    <property type="component" value="Unassembled WGS sequence"/>
</dbReference>
<accession>A0ABP8Z865</accession>
<evidence type="ECO:0000313" key="9">
    <source>
        <dbReference type="Proteomes" id="UP001499882"/>
    </source>
</evidence>